<evidence type="ECO:0000256" key="2">
    <source>
        <dbReference type="ARBA" id="ARBA00022598"/>
    </source>
</evidence>
<comment type="caution">
    <text evidence="3">The sequence shown here is derived from an EMBL/GenBank/DDBJ whole genome shotgun (WGS) entry which is preliminary data.</text>
</comment>
<dbReference type="Pfam" id="PF03099">
    <property type="entry name" value="BPL_LplA_LipB"/>
    <property type="match status" value="1"/>
</dbReference>
<dbReference type="InterPro" id="IPR004408">
    <property type="entry name" value="Biotin_CoA_COase_ligase"/>
</dbReference>
<dbReference type="GO" id="GO:0004077">
    <property type="term" value="F:biotin--[biotin carboxyl-carrier protein] ligase activity"/>
    <property type="evidence" value="ECO:0007669"/>
    <property type="project" value="InterPro"/>
</dbReference>
<dbReference type="PANTHER" id="PTHR12835:SF5">
    <property type="entry name" value="BIOTIN--PROTEIN LIGASE"/>
    <property type="match status" value="1"/>
</dbReference>
<evidence type="ECO:0000313" key="3">
    <source>
        <dbReference type="EMBL" id="KPM02341.1"/>
    </source>
</evidence>
<dbReference type="InterPro" id="IPR045864">
    <property type="entry name" value="aa-tRNA-synth_II/BPL/LPL"/>
</dbReference>
<dbReference type="VEuPathDB" id="VectorBase:SSCA000385"/>
<reference evidence="3 4" key="1">
    <citation type="journal article" date="2015" name="Parasit. Vectors">
        <title>Draft genome of the scabies mite.</title>
        <authorList>
            <person name="Rider S.D.Jr."/>
            <person name="Morgan M.S."/>
            <person name="Arlian L.G."/>
        </authorList>
    </citation>
    <scope>NUCLEOTIDE SEQUENCE [LARGE SCALE GENOMIC DNA]</scope>
    <source>
        <strain evidence="3">Arlian Lab</strain>
    </source>
</reference>
<dbReference type="Gene3D" id="3.30.930.10">
    <property type="entry name" value="Bira Bifunctional Protein, Domain 2"/>
    <property type="match status" value="1"/>
</dbReference>
<dbReference type="Proteomes" id="UP000616769">
    <property type="component" value="Unassembled WGS sequence"/>
</dbReference>
<dbReference type="NCBIfam" id="TIGR00121">
    <property type="entry name" value="birA_ligase"/>
    <property type="match status" value="1"/>
</dbReference>
<sequence>MAYVRELNEPLSSHESGKKSNNADCIYLIDWLSINSKANFDEINFDFYTYFDNLQTNFIGRSLLFTEVTTTTMTLINHLKLLHGIVATANYQTIGQGRNENQWLSPFGCAMFTINLRFPFVNPVINRISLIQHIASLSIVLALPNKKLKVAIKWPNDILFVESMSKLAGILVRSYSYENYINIQIGIGVNVSNQHPTICLDDIIQNYNEIHPDDALKKISREEMIAKILNNFERLYLKLLNNEIEDIKRLYCQNWIHSEALIDVHRQSNETPIKAEVIGIDDNGYLLAKELNNMDNIIALQPDGNRFDMMNRLTAFK</sequence>
<dbReference type="InterPro" id="IPR004143">
    <property type="entry name" value="BPL_LPL_catalytic"/>
</dbReference>
<dbReference type="PANTHER" id="PTHR12835">
    <property type="entry name" value="BIOTIN PROTEIN LIGASE"/>
    <property type="match status" value="1"/>
</dbReference>
<evidence type="ECO:0000256" key="1">
    <source>
        <dbReference type="ARBA" id="ARBA00009934"/>
    </source>
</evidence>
<gene>
    <name evidence="3" type="ORF">QR98_0007530</name>
</gene>
<keyword evidence="2 3" id="KW-0436">Ligase</keyword>
<dbReference type="PROSITE" id="PS51733">
    <property type="entry name" value="BPL_LPL_CATALYTIC"/>
    <property type="match status" value="1"/>
</dbReference>
<name>A0A131ZUR8_SARSC</name>
<dbReference type="AlphaFoldDB" id="A0A131ZUR8"/>
<accession>A0A131ZUR8</accession>
<comment type="similarity">
    <text evidence="1">Belongs to the biotin--protein ligase family.</text>
</comment>
<dbReference type="EMBL" id="JXLN01001653">
    <property type="protein sequence ID" value="KPM02341.1"/>
    <property type="molecule type" value="Genomic_DNA"/>
</dbReference>
<dbReference type="SUPFAM" id="SSF55681">
    <property type="entry name" value="Class II aaRS and biotin synthetases"/>
    <property type="match status" value="1"/>
</dbReference>
<dbReference type="GO" id="GO:0005737">
    <property type="term" value="C:cytoplasm"/>
    <property type="evidence" value="ECO:0007669"/>
    <property type="project" value="TreeGrafter"/>
</dbReference>
<protein>
    <submittedName>
        <fullName evidence="3">Biotin-protein ligase-like protein</fullName>
    </submittedName>
</protein>
<organism evidence="3 4">
    <name type="scientific">Sarcoptes scabiei</name>
    <name type="common">Itch mite</name>
    <name type="synonym">Acarus scabiei</name>
    <dbReference type="NCBI Taxonomy" id="52283"/>
    <lineage>
        <taxon>Eukaryota</taxon>
        <taxon>Metazoa</taxon>
        <taxon>Ecdysozoa</taxon>
        <taxon>Arthropoda</taxon>
        <taxon>Chelicerata</taxon>
        <taxon>Arachnida</taxon>
        <taxon>Acari</taxon>
        <taxon>Acariformes</taxon>
        <taxon>Sarcoptiformes</taxon>
        <taxon>Astigmata</taxon>
        <taxon>Psoroptidia</taxon>
        <taxon>Sarcoptoidea</taxon>
        <taxon>Sarcoptidae</taxon>
        <taxon>Sarcoptinae</taxon>
        <taxon>Sarcoptes</taxon>
    </lineage>
</organism>
<dbReference type="OrthoDB" id="10250105at2759"/>
<proteinExistence type="inferred from homology"/>
<evidence type="ECO:0000313" key="4">
    <source>
        <dbReference type="Proteomes" id="UP000616769"/>
    </source>
</evidence>